<dbReference type="EMBL" id="MK072184">
    <property type="protein sequence ID" value="AYV79796.1"/>
    <property type="molecule type" value="Genomic_DNA"/>
</dbReference>
<accession>A0A3G4ZY05</accession>
<gene>
    <name evidence="1" type="ORF">Faunusvirus53_3</name>
</gene>
<sequence>RNIKKMFWLLEMKFYNIGQGVGIDNYKQKIVNIVKFMINGINKTVTEQHFVRIRDELYNIFITNINSTTIIRDLLKEILRKTPGDFPKFELVELTSKYENRISQGKRSVLHIEAYINNVMLLMYKYAKK</sequence>
<evidence type="ECO:0000313" key="1">
    <source>
        <dbReference type="EMBL" id="AYV79796.1"/>
    </source>
</evidence>
<dbReference type="SUPFAM" id="SSF48019">
    <property type="entry name" value="post-AAA+ oligomerization domain-like"/>
    <property type="match status" value="1"/>
</dbReference>
<dbReference type="GO" id="GO:0006260">
    <property type="term" value="P:DNA replication"/>
    <property type="evidence" value="ECO:0007669"/>
    <property type="project" value="InterPro"/>
</dbReference>
<dbReference type="Gene3D" id="1.20.272.10">
    <property type="match status" value="1"/>
</dbReference>
<dbReference type="GO" id="GO:0003677">
    <property type="term" value="F:DNA binding"/>
    <property type="evidence" value="ECO:0007669"/>
    <property type="project" value="InterPro"/>
</dbReference>
<name>A0A3G4ZY05_9VIRU</name>
<protein>
    <submittedName>
        <fullName evidence="1">Replication factor C small subunit</fullName>
    </submittedName>
</protein>
<reference evidence="1" key="1">
    <citation type="submission" date="2018-10" db="EMBL/GenBank/DDBJ databases">
        <title>Hidden diversity of soil giant viruses.</title>
        <authorList>
            <person name="Schulz F."/>
            <person name="Alteio L."/>
            <person name="Goudeau D."/>
            <person name="Ryan E.M."/>
            <person name="Malmstrom R.R."/>
            <person name="Blanchard J."/>
            <person name="Woyke T."/>
        </authorList>
    </citation>
    <scope>NUCLEOTIDE SEQUENCE</scope>
    <source>
        <strain evidence="1">FNV1</strain>
    </source>
</reference>
<organism evidence="1">
    <name type="scientific">Faunusvirus sp</name>
    <dbReference type="NCBI Taxonomy" id="2487766"/>
    <lineage>
        <taxon>Viruses</taxon>
        <taxon>Varidnaviria</taxon>
        <taxon>Bamfordvirae</taxon>
        <taxon>Nucleocytoviricota</taxon>
        <taxon>Megaviricetes</taxon>
        <taxon>Imitervirales</taxon>
        <taxon>Mimiviridae</taxon>
    </lineage>
</organism>
<feature type="non-terminal residue" evidence="1">
    <location>
        <position position="1"/>
    </location>
</feature>
<proteinExistence type="predicted"/>
<dbReference type="InterPro" id="IPR008921">
    <property type="entry name" value="DNA_pol3_clamp-load_cplx_C"/>
</dbReference>
<dbReference type="Pfam" id="PF22534">
    <property type="entry name" value="RFC_C"/>
    <property type="match status" value="1"/>
</dbReference>